<protein>
    <submittedName>
        <fullName evidence="1">Uncharacterized protein</fullName>
    </submittedName>
</protein>
<organism evidence="1 2">
    <name type="scientific">Entomophthora muscae</name>
    <dbReference type="NCBI Taxonomy" id="34485"/>
    <lineage>
        <taxon>Eukaryota</taxon>
        <taxon>Fungi</taxon>
        <taxon>Fungi incertae sedis</taxon>
        <taxon>Zoopagomycota</taxon>
        <taxon>Entomophthoromycotina</taxon>
        <taxon>Entomophthoromycetes</taxon>
        <taxon>Entomophthorales</taxon>
        <taxon>Entomophthoraceae</taxon>
        <taxon>Entomophthora</taxon>
    </lineage>
</organism>
<evidence type="ECO:0000313" key="1">
    <source>
        <dbReference type="EMBL" id="KAJ9051210.1"/>
    </source>
</evidence>
<proteinExistence type="predicted"/>
<keyword evidence="2" id="KW-1185">Reference proteome</keyword>
<sequence length="89" mass="9989">MCNPFATEAKAKKEAPALEALEARLKDITAKSEKVFLAQEQSGNCDACPSRFDEGYSKPYNLICYNCDQYIHILRNCSVLCSIWGEPTH</sequence>
<dbReference type="Proteomes" id="UP001165960">
    <property type="component" value="Unassembled WGS sequence"/>
</dbReference>
<evidence type="ECO:0000313" key="2">
    <source>
        <dbReference type="Proteomes" id="UP001165960"/>
    </source>
</evidence>
<reference evidence="1" key="1">
    <citation type="submission" date="2022-04" db="EMBL/GenBank/DDBJ databases">
        <title>Genome of the entomopathogenic fungus Entomophthora muscae.</title>
        <authorList>
            <person name="Elya C."/>
            <person name="Lovett B.R."/>
            <person name="Lee E."/>
            <person name="Macias A.M."/>
            <person name="Hajek A.E."/>
            <person name="De Bivort B.L."/>
            <person name="Kasson M.T."/>
            <person name="De Fine Licht H.H."/>
            <person name="Stajich J.E."/>
        </authorList>
    </citation>
    <scope>NUCLEOTIDE SEQUENCE</scope>
    <source>
        <strain evidence="1">Berkeley</strain>
    </source>
</reference>
<comment type="caution">
    <text evidence="1">The sequence shown here is derived from an EMBL/GenBank/DDBJ whole genome shotgun (WGS) entry which is preliminary data.</text>
</comment>
<dbReference type="EMBL" id="QTSX02007119">
    <property type="protein sequence ID" value="KAJ9051210.1"/>
    <property type="molecule type" value="Genomic_DNA"/>
</dbReference>
<name>A0ACC2RM84_9FUNG</name>
<gene>
    <name evidence="1" type="ORF">DSO57_1006751</name>
</gene>
<accession>A0ACC2RM84</accession>